<evidence type="ECO:0000259" key="1">
    <source>
        <dbReference type="Pfam" id="PF01661"/>
    </source>
</evidence>
<dbReference type="Pfam" id="PF01661">
    <property type="entry name" value="Macro"/>
    <property type="match status" value="1"/>
</dbReference>
<dbReference type="InterPro" id="IPR002589">
    <property type="entry name" value="Macro_dom"/>
</dbReference>
<dbReference type="SUPFAM" id="SSF52949">
    <property type="entry name" value="Macro domain-like"/>
    <property type="match status" value="1"/>
</dbReference>
<dbReference type="PANTHER" id="PTHR11106">
    <property type="entry name" value="GANGLIOSIDE INDUCED DIFFERENTIATION ASSOCIATED PROTEIN 2-RELATED"/>
    <property type="match status" value="1"/>
</dbReference>
<keyword evidence="3" id="KW-1185">Reference proteome</keyword>
<protein>
    <submittedName>
        <fullName evidence="2">Appr-1-p processing enzyme family protein</fullName>
    </submittedName>
</protein>
<sequence length="188" mass="19768">MASVPAVYLSRLGPRFPNSLLLSIPILRENLGTRVRPVSIASNMAETNGLGSGRGSGATSVSTASNGGGGGDAHGVVRFPLSPSSALIIQKGDITLWFADGFSDAIVVGIIKPASIRFYRWIIVKWEYYCIRAVNPANERMLGGGGGADGAIHTAAGPELRAACYNVPEVRPGVSLSHRRSKDYTVSL</sequence>
<accession>A0A7J0GW75</accession>
<dbReference type="EMBL" id="BJWL01000024">
    <property type="protein sequence ID" value="GFZ15100.1"/>
    <property type="molecule type" value="Genomic_DNA"/>
</dbReference>
<dbReference type="Proteomes" id="UP000585474">
    <property type="component" value="Unassembled WGS sequence"/>
</dbReference>
<dbReference type="AlphaFoldDB" id="A0A7J0GW75"/>
<feature type="domain" description="Macro" evidence="1">
    <location>
        <begin position="134"/>
        <end position="169"/>
    </location>
</feature>
<dbReference type="OrthoDB" id="6133115at2759"/>
<reference evidence="2 3" key="1">
    <citation type="submission" date="2019-07" db="EMBL/GenBank/DDBJ databases">
        <title>De Novo Assembly of kiwifruit Actinidia rufa.</title>
        <authorList>
            <person name="Sugita-Konishi S."/>
            <person name="Sato K."/>
            <person name="Mori E."/>
            <person name="Abe Y."/>
            <person name="Kisaki G."/>
            <person name="Hamano K."/>
            <person name="Suezawa K."/>
            <person name="Otani M."/>
            <person name="Fukuda T."/>
            <person name="Manabe T."/>
            <person name="Gomi K."/>
            <person name="Tabuchi M."/>
            <person name="Akimitsu K."/>
            <person name="Kataoka I."/>
        </authorList>
    </citation>
    <scope>NUCLEOTIDE SEQUENCE [LARGE SCALE GENOMIC DNA]</scope>
    <source>
        <strain evidence="3">cv. Fuchu</strain>
    </source>
</reference>
<gene>
    <name evidence="2" type="ORF">Acr_24g0012900</name>
</gene>
<organism evidence="2 3">
    <name type="scientific">Actinidia rufa</name>
    <dbReference type="NCBI Taxonomy" id="165716"/>
    <lineage>
        <taxon>Eukaryota</taxon>
        <taxon>Viridiplantae</taxon>
        <taxon>Streptophyta</taxon>
        <taxon>Embryophyta</taxon>
        <taxon>Tracheophyta</taxon>
        <taxon>Spermatophyta</taxon>
        <taxon>Magnoliopsida</taxon>
        <taxon>eudicotyledons</taxon>
        <taxon>Gunneridae</taxon>
        <taxon>Pentapetalae</taxon>
        <taxon>asterids</taxon>
        <taxon>Ericales</taxon>
        <taxon>Actinidiaceae</taxon>
        <taxon>Actinidia</taxon>
    </lineage>
</organism>
<evidence type="ECO:0000313" key="2">
    <source>
        <dbReference type="EMBL" id="GFZ15100.1"/>
    </source>
</evidence>
<comment type="caution">
    <text evidence="2">The sequence shown here is derived from an EMBL/GenBank/DDBJ whole genome shotgun (WGS) entry which is preliminary data.</text>
</comment>
<dbReference type="Gene3D" id="3.40.220.10">
    <property type="entry name" value="Leucine Aminopeptidase, subunit E, domain 1"/>
    <property type="match status" value="1"/>
</dbReference>
<dbReference type="PANTHER" id="PTHR11106:SF27">
    <property type="entry name" value="MACRO DOMAIN-CONTAINING PROTEIN"/>
    <property type="match status" value="1"/>
</dbReference>
<dbReference type="InterPro" id="IPR043472">
    <property type="entry name" value="Macro_dom-like"/>
</dbReference>
<name>A0A7J0GW75_9ERIC</name>
<proteinExistence type="predicted"/>
<evidence type="ECO:0000313" key="3">
    <source>
        <dbReference type="Proteomes" id="UP000585474"/>
    </source>
</evidence>